<dbReference type="GO" id="GO:0016853">
    <property type="term" value="F:isomerase activity"/>
    <property type="evidence" value="ECO:0007669"/>
    <property type="project" value="UniProtKB-ARBA"/>
</dbReference>
<dbReference type="PANTHER" id="PTHR42796">
    <property type="entry name" value="FUMARYLACETOACETATE HYDROLASE DOMAIN-CONTAINING PROTEIN 2A-RELATED"/>
    <property type="match status" value="1"/>
</dbReference>
<geneLocation type="plasmid" evidence="4 5">
    <name>unnamed2</name>
</geneLocation>
<keyword evidence="4" id="KW-0614">Plasmid</keyword>
<dbReference type="AlphaFoldDB" id="A0A8T8WIR0"/>
<evidence type="ECO:0000256" key="1">
    <source>
        <dbReference type="ARBA" id="ARBA00010211"/>
    </source>
</evidence>
<protein>
    <submittedName>
        <fullName evidence="4">Fumarylacetoacetate hydrolase family protein</fullName>
    </submittedName>
</protein>
<gene>
    <name evidence="4" type="ORF">K6T50_17500</name>
</gene>
<dbReference type="GeneID" id="67179976"/>
<keyword evidence="4" id="KW-0378">Hydrolase</keyword>
<dbReference type="GO" id="GO:0019752">
    <property type="term" value="P:carboxylic acid metabolic process"/>
    <property type="evidence" value="ECO:0007669"/>
    <property type="project" value="UniProtKB-ARBA"/>
</dbReference>
<keyword evidence="2" id="KW-0479">Metal-binding</keyword>
<dbReference type="FunFam" id="3.90.850.10:FF:000002">
    <property type="entry name" value="2-hydroxyhepta-2,4-diene-1,7-dioate isomerase"/>
    <property type="match status" value="1"/>
</dbReference>
<dbReference type="KEGG" id="hmp:K6T50_17500"/>
<sequence length="295" mass="32892">MRLVRFSHGEEQPRLGALEPSTEVVVDLQAVGTDLDVGIPSSMRTLLARPRWQETVKLLRDYAIDVETGLHERQEVEILSPLVEPQKIICVGLNYIEHIEESEEERPENPVLFSKYASALVGPGQAIKWDPELTSEVDYEVELAAVVGKRARRIDRSRARDHIAGYTVANDVSARDLQFADEQWVRGKTLDTFCPLGPAIVTEDELEDPEDLRLWAEVNGERLQDSTTENLIFGIDELVSFCSRAFTLEPGDVILTGTPTGVGVFRDPPVLLDDGDQVTVGIEEIGELTNMCCHQ</sequence>
<dbReference type="Proteomes" id="UP000826254">
    <property type="component" value="Plasmid unnamed2"/>
</dbReference>
<reference evidence="4 5" key="1">
    <citation type="journal article" date="2021" name="Int. J. Syst. Evol. Microbiol.">
        <title>Halobaculum halophilum sp. nov. and Halobaculum salinum sp. nov., isolated from salt lake and saline soil.</title>
        <authorList>
            <person name="Cui H.L."/>
            <person name="Shi X.W."/>
            <person name="Yin X.M."/>
            <person name="Yang X.Y."/>
            <person name="Hou J."/>
            <person name="Zhu L."/>
        </authorList>
    </citation>
    <scope>NUCLEOTIDE SEQUENCE [LARGE SCALE GENOMIC DNA]</scope>
    <source>
        <strain evidence="4 5">NBRC 109044</strain>
    </source>
</reference>
<dbReference type="InterPro" id="IPR051121">
    <property type="entry name" value="FAH"/>
</dbReference>
<evidence type="ECO:0000259" key="3">
    <source>
        <dbReference type="Pfam" id="PF01557"/>
    </source>
</evidence>
<dbReference type="GO" id="GO:0046872">
    <property type="term" value="F:metal ion binding"/>
    <property type="evidence" value="ECO:0007669"/>
    <property type="project" value="UniProtKB-KW"/>
</dbReference>
<evidence type="ECO:0000313" key="5">
    <source>
        <dbReference type="Proteomes" id="UP000826254"/>
    </source>
</evidence>
<name>A0A8T8WIR0_9EURY</name>
<evidence type="ECO:0000313" key="4">
    <source>
        <dbReference type="EMBL" id="QZP39769.1"/>
    </source>
</evidence>
<feature type="domain" description="Fumarylacetoacetase-like C-terminal" evidence="3">
    <location>
        <begin position="87"/>
        <end position="290"/>
    </location>
</feature>
<evidence type="ECO:0000256" key="2">
    <source>
        <dbReference type="ARBA" id="ARBA00022723"/>
    </source>
</evidence>
<proteinExistence type="inferred from homology"/>
<dbReference type="EMBL" id="CP081960">
    <property type="protein sequence ID" value="QZP39769.1"/>
    <property type="molecule type" value="Genomic_DNA"/>
</dbReference>
<organism evidence="4 5">
    <name type="scientific">Halobaculum magnesiiphilum</name>
    <dbReference type="NCBI Taxonomy" id="1017351"/>
    <lineage>
        <taxon>Archaea</taxon>
        <taxon>Methanobacteriati</taxon>
        <taxon>Methanobacteriota</taxon>
        <taxon>Stenosarchaea group</taxon>
        <taxon>Halobacteria</taxon>
        <taxon>Halobacteriales</taxon>
        <taxon>Haloferacaceae</taxon>
        <taxon>Halobaculum</taxon>
    </lineage>
</organism>
<accession>A0A8T8WIR0</accession>
<dbReference type="InterPro" id="IPR011234">
    <property type="entry name" value="Fumarylacetoacetase-like_C"/>
</dbReference>
<dbReference type="Gene3D" id="3.90.850.10">
    <property type="entry name" value="Fumarylacetoacetase-like, C-terminal domain"/>
    <property type="match status" value="1"/>
</dbReference>
<dbReference type="Pfam" id="PF01557">
    <property type="entry name" value="FAA_hydrolase"/>
    <property type="match status" value="1"/>
</dbReference>
<dbReference type="InterPro" id="IPR036663">
    <property type="entry name" value="Fumarylacetoacetase_C_sf"/>
</dbReference>
<comment type="similarity">
    <text evidence="1">Belongs to the FAH family.</text>
</comment>
<keyword evidence="5" id="KW-1185">Reference proteome</keyword>
<dbReference type="PANTHER" id="PTHR42796:SF4">
    <property type="entry name" value="FUMARYLACETOACETATE HYDROLASE DOMAIN-CONTAINING PROTEIN 2A"/>
    <property type="match status" value="1"/>
</dbReference>
<dbReference type="SUPFAM" id="SSF56529">
    <property type="entry name" value="FAH"/>
    <property type="match status" value="1"/>
</dbReference>
<dbReference type="RefSeq" id="WP_222609518.1">
    <property type="nucleotide sequence ID" value="NZ_CP081960.1"/>
</dbReference>
<dbReference type="GO" id="GO:0016787">
    <property type="term" value="F:hydrolase activity"/>
    <property type="evidence" value="ECO:0007669"/>
    <property type="project" value="UniProtKB-KW"/>
</dbReference>